<dbReference type="STRING" id="887062.HGR_02153"/>
<reference evidence="1 2" key="1">
    <citation type="journal article" date="2011" name="EMBO J.">
        <title>Structural diversity of bacterial flagellar motors.</title>
        <authorList>
            <person name="Chen S."/>
            <person name="Beeby M."/>
            <person name="Murphy G.E."/>
            <person name="Leadbetter J.R."/>
            <person name="Hendrixson D.R."/>
            <person name="Briegel A."/>
            <person name="Li Z."/>
            <person name="Shi J."/>
            <person name="Tocheva E.I."/>
            <person name="Muller A."/>
            <person name="Dobro M.J."/>
            <person name="Jensen G.J."/>
        </authorList>
    </citation>
    <scope>NUCLEOTIDE SEQUENCE [LARGE SCALE GENOMIC DNA]</scope>
    <source>
        <strain evidence="1 2">ATCC 19624</strain>
    </source>
</reference>
<sequence length="68" mass="7028">MDISANTGAEQAALSAGQVAWQAQVYTKKKSEDIVEQTVGTLLSSVPQMGSQPLATSGSLGTRLNAYA</sequence>
<organism evidence="1 2">
    <name type="scientific">Hylemonella gracilis ATCC 19624</name>
    <dbReference type="NCBI Taxonomy" id="887062"/>
    <lineage>
        <taxon>Bacteria</taxon>
        <taxon>Pseudomonadati</taxon>
        <taxon>Pseudomonadota</taxon>
        <taxon>Betaproteobacteria</taxon>
        <taxon>Burkholderiales</taxon>
        <taxon>Comamonadaceae</taxon>
        <taxon>Hylemonella</taxon>
    </lineage>
</organism>
<dbReference type="OrthoDB" id="8909354at2"/>
<dbReference type="EMBL" id="AEGR01000029">
    <property type="protein sequence ID" value="EGI78086.1"/>
    <property type="molecule type" value="Genomic_DNA"/>
</dbReference>
<name>F3KPR8_9BURK</name>
<dbReference type="Proteomes" id="UP000016368">
    <property type="component" value="Unassembled WGS sequence"/>
</dbReference>
<evidence type="ECO:0008006" key="3">
    <source>
        <dbReference type="Google" id="ProtNLM"/>
    </source>
</evidence>
<gene>
    <name evidence="1" type="ORF">HGR_02153</name>
</gene>
<dbReference type="RefSeq" id="WP_006296403.1">
    <property type="nucleotide sequence ID" value="NZ_AEGR01000029.1"/>
</dbReference>
<proteinExistence type="predicted"/>
<evidence type="ECO:0000313" key="2">
    <source>
        <dbReference type="Proteomes" id="UP000016368"/>
    </source>
</evidence>
<evidence type="ECO:0000313" key="1">
    <source>
        <dbReference type="EMBL" id="EGI78086.1"/>
    </source>
</evidence>
<dbReference type="AlphaFoldDB" id="F3KPR8"/>
<accession>F3KPR8</accession>
<comment type="caution">
    <text evidence="1">The sequence shown here is derived from an EMBL/GenBank/DDBJ whole genome shotgun (WGS) entry which is preliminary data.</text>
</comment>
<protein>
    <recommendedName>
        <fullName evidence="3">Motility protein</fullName>
    </recommendedName>
</protein>
<keyword evidence="2" id="KW-1185">Reference proteome</keyword>